<keyword evidence="3" id="KW-0520">NAD</keyword>
<gene>
    <name evidence="5" type="ORF">UFOPK1603_01825</name>
</gene>
<dbReference type="InterPro" id="IPR029510">
    <property type="entry name" value="Ald_DH_CS_GLU"/>
</dbReference>
<evidence type="ECO:0000256" key="2">
    <source>
        <dbReference type="ARBA" id="ARBA00023002"/>
    </source>
</evidence>
<dbReference type="EMBL" id="CAEZTG010000244">
    <property type="protein sequence ID" value="CAB4581565.1"/>
    <property type="molecule type" value="Genomic_DNA"/>
</dbReference>
<dbReference type="GO" id="GO:0006081">
    <property type="term" value="P:aldehyde metabolic process"/>
    <property type="evidence" value="ECO:0007669"/>
    <property type="project" value="InterPro"/>
</dbReference>
<dbReference type="InterPro" id="IPR016161">
    <property type="entry name" value="Ald_DH/histidinol_DH"/>
</dbReference>
<dbReference type="AlphaFoldDB" id="A0A6J6F1P4"/>
<keyword evidence="2" id="KW-0560">Oxidoreductase</keyword>
<dbReference type="PANTHER" id="PTHR43570:SF16">
    <property type="entry name" value="ALDEHYDE DEHYDROGENASE TYPE III, ISOFORM Q"/>
    <property type="match status" value="1"/>
</dbReference>
<accession>A0A6J6F1P4</accession>
<dbReference type="Pfam" id="PF00171">
    <property type="entry name" value="Aldedh"/>
    <property type="match status" value="1"/>
</dbReference>
<dbReference type="PANTHER" id="PTHR43570">
    <property type="entry name" value="ALDEHYDE DEHYDROGENASE"/>
    <property type="match status" value="1"/>
</dbReference>
<dbReference type="InterPro" id="IPR015590">
    <property type="entry name" value="Aldehyde_DH_dom"/>
</dbReference>
<dbReference type="InterPro" id="IPR016163">
    <property type="entry name" value="Ald_DH_C"/>
</dbReference>
<comment type="similarity">
    <text evidence="1">Belongs to the aldehyde dehydrogenase family.</text>
</comment>
<evidence type="ECO:0000256" key="1">
    <source>
        <dbReference type="ARBA" id="ARBA00009986"/>
    </source>
</evidence>
<dbReference type="FunFam" id="3.40.605.10:FF:000004">
    <property type="entry name" value="Aldehyde dehydrogenase"/>
    <property type="match status" value="1"/>
</dbReference>
<reference evidence="5" key="1">
    <citation type="submission" date="2020-05" db="EMBL/GenBank/DDBJ databases">
        <authorList>
            <person name="Chiriac C."/>
            <person name="Salcher M."/>
            <person name="Ghai R."/>
            <person name="Kavagutti S V."/>
        </authorList>
    </citation>
    <scope>NUCLEOTIDE SEQUENCE</scope>
</reference>
<proteinExistence type="inferred from homology"/>
<evidence type="ECO:0000313" key="5">
    <source>
        <dbReference type="EMBL" id="CAB4581565.1"/>
    </source>
</evidence>
<dbReference type="GO" id="GO:0004029">
    <property type="term" value="F:aldehyde dehydrogenase (NAD+) activity"/>
    <property type="evidence" value="ECO:0007669"/>
    <property type="project" value="TreeGrafter"/>
</dbReference>
<dbReference type="InterPro" id="IPR016162">
    <property type="entry name" value="Ald_DH_N"/>
</dbReference>
<dbReference type="Gene3D" id="3.40.309.10">
    <property type="entry name" value="Aldehyde Dehydrogenase, Chain A, domain 2"/>
    <property type="match status" value="1"/>
</dbReference>
<feature type="domain" description="Aldehyde dehydrogenase" evidence="4">
    <location>
        <begin position="18"/>
        <end position="423"/>
    </location>
</feature>
<evidence type="ECO:0000259" key="4">
    <source>
        <dbReference type="Pfam" id="PF00171"/>
    </source>
</evidence>
<evidence type="ECO:0000256" key="3">
    <source>
        <dbReference type="ARBA" id="ARBA00023027"/>
    </source>
</evidence>
<dbReference type="PROSITE" id="PS00687">
    <property type="entry name" value="ALDEHYDE_DEHYDR_GLU"/>
    <property type="match status" value="1"/>
</dbReference>
<dbReference type="PIRSF" id="PIRSF036492">
    <property type="entry name" value="ALDH"/>
    <property type="match status" value="1"/>
</dbReference>
<dbReference type="CDD" id="cd07087">
    <property type="entry name" value="ALDH_F3-13-14_CALDH-like"/>
    <property type="match status" value="1"/>
</dbReference>
<dbReference type="FunFam" id="3.40.309.10:FF:000003">
    <property type="entry name" value="Aldehyde dehydrogenase"/>
    <property type="match status" value="1"/>
</dbReference>
<name>A0A6J6F1P4_9ZZZZ</name>
<organism evidence="5">
    <name type="scientific">freshwater metagenome</name>
    <dbReference type="NCBI Taxonomy" id="449393"/>
    <lineage>
        <taxon>unclassified sequences</taxon>
        <taxon>metagenomes</taxon>
        <taxon>ecological metagenomes</taxon>
    </lineage>
</organism>
<dbReference type="Gene3D" id="3.40.605.10">
    <property type="entry name" value="Aldehyde Dehydrogenase, Chain A, domain 1"/>
    <property type="match status" value="1"/>
</dbReference>
<protein>
    <submittedName>
        <fullName evidence="5">Unannotated protein</fullName>
    </submittedName>
</protein>
<dbReference type="SUPFAM" id="SSF53720">
    <property type="entry name" value="ALDH-like"/>
    <property type="match status" value="1"/>
</dbReference>
<sequence length="453" mass="48678">MTSVADELRTTYNSGHTRPLTWRKHQLEQMVKMLEENESAFLDALAVDLGKPRVEGFITDIAFVTSEVKSMIKNLKKWNKPERVSTPIVAMPGKSRLIPEPVGVVLVIAPWNYPIHLLLVPVAGAIAAGNAVVMKPSEVSVSTSALLAKLVPKYLDSSAIALVEGGVPETTDLLEQHFDHIFYTGNGTVGRIVMAAAVKNLTPVTLELGGKSPVIVDASANLRVAARRVAWGKWLNAGQTCIAPDYVMVDASVRGGFVDELGKAITEFFGSDPKESESYGRIVSPNHFARVSALMEGGTAAIGGETDSATRYIAPTVLLDVDPNSQIMKEEIFGPLLPIVDVGSTDEAIAHINANPHPLALYVFTGEKRVAADVISRTTAGGVTVNGTIMHFSNPNLPFGGIGESGMGGYHGKSGVRLFQHMKPVLTRGTKMDPSVAYPPYTERKAKIFRKVL</sequence>
<dbReference type="GO" id="GO:0005737">
    <property type="term" value="C:cytoplasm"/>
    <property type="evidence" value="ECO:0007669"/>
    <property type="project" value="TreeGrafter"/>
</dbReference>
<dbReference type="InterPro" id="IPR012394">
    <property type="entry name" value="Aldehyde_DH_NAD(P)"/>
</dbReference>